<dbReference type="CDD" id="cd18094">
    <property type="entry name" value="SpoU-like_TrmL"/>
    <property type="match status" value="1"/>
</dbReference>
<dbReference type="PANTHER" id="PTHR42971:SF1">
    <property type="entry name" value="TRNA (CYTIDINE(34)-2'-O)-METHYLTRANSFERASE"/>
    <property type="match status" value="1"/>
</dbReference>
<accession>A0A0S4XPY1</accession>
<protein>
    <recommendedName>
        <fullName evidence="6">Putative tRNA (cytidine(34)-2'-O)-methyltransferase</fullName>
        <ecNumber evidence="6">2.1.1.207</ecNumber>
    </recommendedName>
    <alternativeName>
        <fullName evidence="6">tRNA (cytidine/uridine-2'-O-)-methyltransferase</fullName>
    </alternativeName>
</protein>
<reference evidence="9" key="1">
    <citation type="submission" date="2015-11" db="EMBL/GenBank/DDBJ databases">
        <authorList>
            <person name="Zhang Y."/>
            <person name="Guo Z."/>
        </authorList>
    </citation>
    <scope>NUCLEOTIDE SEQUENCE</scope>
    <source>
        <strain evidence="9">BN30871</strain>
    </source>
</reference>
<dbReference type="FunFam" id="3.40.1280.10:FF:000002">
    <property type="entry name" value="Peptidylprolyl isomerase"/>
    <property type="match status" value="1"/>
</dbReference>
<evidence type="ECO:0000256" key="2">
    <source>
        <dbReference type="ARBA" id="ARBA00022603"/>
    </source>
</evidence>
<evidence type="ECO:0000256" key="3">
    <source>
        <dbReference type="ARBA" id="ARBA00022679"/>
    </source>
</evidence>
<evidence type="ECO:0000256" key="7">
    <source>
        <dbReference type="PIRSR" id="PIRSR029256-1"/>
    </source>
</evidence>
<evidence type="ECO:0000313" key="9">
    <source>
        <dbReference type="EMBL" id="CUV66040.1"/>
    </source>
</evidence>
<dbReference type="InterPro" id="IPR029026">
    <property type="entry name" value="tRNA_m1G_MTases_N"/>
</dbReference>
<keyword evidence="3 6" id="KW-0808">Transferase</keyword>
<evidence type="ECO:0000256" key="5">
    <source>
        <dbReference type="ARBA" id="ARBA00022694"/>
    </source>
</evidence>
<dbReference type="PANTHER" id="PTHR42971">
    <property type="entry name" value="TRNA (CYTIDINE(34)-2'-O)-METHYLTRANSFERASE"/>
    <property type="match status" value="1"/>
</dbReference>
<evidence type="ECO:0000256" key="6">
    <source>
        <dbReference type="HAMAP-Rule" id="MF_01885"/>
    </source>
</evidence>
<keyword evidence="5 6" id="KW-0819">tRNA processing</keyword>
<comment type="function">
    <text evidence="6">Could methylate the ribose at the nucleotide 34 wobble position in tRNA.</text>
</comment>
<dbReference type="AlphaFoldDB" id="A0A0S4XPY1"/>
<feature type="binding site" evidence="6 7">
    <location>
        <position position="122"/>
    </location>
    <ligand>
        <name>S-adenosyl-L-methionine</name>
        <dbReference type="ChEBI" id="CHEBI:59789"/>
    </ligand>
</feature>
<evidence type="ECO:0000256" key="4">
    <source>
        <dbReference type="ARBA" id="ARBA00022691"/>
    </source>
</evidence>
<dbReference type="EC" id="2.1.1.207" evidence="6"/>
<comment type="catalytic activity">
    <reaction evidence="6">
        <text>5-carboxymethylaminomethyluridine(34) in tRNA(Leu) + S-adenosyl-L-methionine = 5-carboxymethylaminomethyl-2'-O-methyluridine(34) in tRNA(Leu) + S-adenosyl-L-homocysteine + H(+)</text>
        <dbReference type="Rhea" id="RHEA:43088"/>
        <dbReference type="Rhea" id="RHEA-COMP:10333"/>
        <dbReference type="Rhea" id="RHEA-COMP:10334"/>
        <dbReference type="ChEBI" id="CHEBI:15378"/>
        <dbReference type="ChEBI" id="CHEBI:57856"/>
        <dbReference type="ChEBI" id="CHEBI:59789"/>
        <dbReference type="ChEBI" id="CHEBI:74508"/>
        <dbReference type="ChEBI" id="CHEBI:74511"/>
        <dbReference type="EC" id="2.1.1.207"/>
    </reaction>
</comment>
<comment type="similarity">
    <text evidence="6">Belongs to the class IV-like SAM-binding methyltransferase superfamily. RNA methyltransferase TrmH family. TrmL subfamily.</text>
</comment>
<name>A0A0S4XPY1_9BACT</name>
<feature type="binding site" evidence="6 7">
    <location>
        <position position="131"/>
    </location>
    <ligand>
        <name>S-adenosyl-L-methionine</name>
        <dbReference type="ChEBI" id="CHEBI:59789"/>
    </ligand>
</feature>
<dbReference type="PIRSF" id="PIRSF029256">
    <property type="entry name" value="SpoU_TrmH_prd"/>
    <property type="match status" value="1"/>
</dbReference>
<dbReference type="HAMAP" id="MF_01885">
    <property type="entry name" value="tRNA_methyltr_TrmL"/>
    <property type="match status" value="1"/>
</dbReference>
<dbReference type="InterPro" id="IPR029028">
    <property type="entry name" value="Alpha/beta_knot_MTases"/>
</dbReference>
<dbReference type="InterPro" id="IPR001537">
    <property type="entry name" value="SpoU_MeTrfase"/>
</dbReference>
<feature type="binding site" evidence="6 7">
    <location>
        <position position="101"/>
    </location>
    <ligand>
        <name>S-adenosyl-L-methionine</name>
        <dbReference type="ChEBI" id="CHEBI:59789"/>
    </ligand>
</feature>
<dbReference type="GO" id="GO:0003723">
    <property type="term" value="F:RNA binding"/>
    <property type="evidence" value="ECO:0007669"/>
    <property type="project" value="InterPro"/>
</dbReference>
<comment type="subcellular location">
    <subcellularLocation>
        <location evidence="6">Cytoplasm</location>
    </subcellularLocation>
</comment>
<evidence type="ECO:0000256" key="1">
    <source>
        <dbReference type="ARBA" id="ARBA00022490"/>
    </source>
</evidence>
<dbReference type="GO" id="GO:0042802">
    <property type="term" value="F:identical protein binding"/>
    <property type="evidence" value="ECO:0007669"/>
    <property type="project" value="UniProtKB-ARBA"/>
</dbReference>
<keyword evidence="1 6" id="KW-0963">Cytoplasm</keyword>
<gene>
    <name evidence="9" type="primary">trmL</name>
    <name evidence="9" type="ORF">BN3087_570012</name>
</gene>
<dbReference type="GO" id="GO:0141102">
    <property type="term" value="F:tRNA (5-carboxymethylaminomethyluridine(34)-2'-O)-methyltransferase activity"/>
    <property type="evidence" value="ECO:0007669"/>
    <property type="project" value="RHEA"/>
</dbReference>
<feature type="domain" description="tRNA/rRNA methyltransferase SpoU type" evidence="8">
    <location>
        <begin position="2"/>
        <end position="143"/>
    </location>
</feature>
<keyword evidence="2 6" id="KW-0489">Methyltransferase</keyword>
<sequence length="157" mass="17716">MFNIVLINPQIPPNTGTIGRLCVNLGATLHLVKPLGFSIDDKEVKRAGLDYWEKLDLKVWENIDDFLANNPIDDRFHFATTKTKNLYFQSNYKSGDYLVFGSETKGIPSEILEANPQKCITIPMSSENGRSLNLALSVGIVTYEAVRQNFETIKDYL</sequence>
<dbReference type="EMBL" id="FAXN01000059">
    <property type="protein sequence ID" value="CUV66040.1"/>
    <property type="molecule type" value="Genomic_DNA"/>
</dbReference>
<organism evidence="9">
    <name type="scientific">Sulfurovum sp. enrichment culture clone C5</name>
    <dbReference type="NCBI Taxonomy" id="497650"/>
    <lineage>
        <taxon>Bacteria</taxon>
        <taxon>Pseudomonadati</taxon>
        <taxon>Campylobacterota</taxon>
        <taxon>Epsilonproteobacteria</taxon>
        <taxon>Campylobacterales</taxon>
        <taxon>Sulfurovaceae</taxon>
        <taxon>Sulfurovum</taxon>
        <taxon>environmental samples</taxon>
    </lineage>
</organism>
<proteinExistence type="inferred from homology"/>
<evidence type="ECO:0000259" key="8">
    <source>
        <dbReference type="Pfam" id="PF00588"/>
    </source>
</evidence>
<dbReference type="GO" id="GO:0141098">
    <property type="term" value="F:tRNA (cytidine(34)-2'-O)-methyltransferase activity"/>
    <property type="evidence" value="ECO:0007669"/>
    <property type="project" value="RHEA"/>
</dbReference>
<dbReference type="SUPFAM" id="SSF75217">
    <property type="entry name" value="alpha/beta knot"/>
    <property type="match status" value="1"/>
</dbReference>
<comment type="catalytic activity">
    <reaction evidence="6">
        <text>cytidine(34) in tRNA + S-adenosyl-L-methionine = 2'-O-methylcytidine(34) in tRNA + S-adenosyl-L-homocysteine + H(+)</text>
        <dbReference type="Rhea" id="RHEA:43084"/>
        <dbReference type="Rhea" id="RHEA-COMP:10331"/>
        <dbReference type="Rhea" id="RHEA-COMP:10332"/>
        <dbReference type="ChEBI" id="CHEBI:15378"/>
        <dbReference type="ChEBI" id="CHEBI:57856"/>
        <dbReference type="ChEBI" id="CHEBI:59789"/>
        <dbReference type="ChEBI" id="CHEBI:74495"/>
        <dbReference type="ChEBI" id="CHEBI:82748"/>
        <dbReference type="EC" id="2.1.1.207"/>
    </reaction>
</comment>
<dbReference type="InterPro" id="IPR016914">
    <property type="entry name" value="TrmL"/>
</dbReference>
<dbReference type="GO" id="GO:0005737">
    <property type="term" value="C:cytoplasm"/>
    <property type="evidence" value="ECO:0007669"/>
    <property type="project" value="UniProtKB-SubCell"/>
</dbReference>
<dbReference type="GO" id="GO:0002130">
    <property type="term" value="P:wobble position ribose methylation"/>
    <property type="evidence" value="ECO:0007669"/>
    <property type="project" value="TreeGrafter"/>
</dbReference>
<keyword evidence="4 6" id="KW-0949">S-adenosyl-L-methionine</keyword>
<dbReference type="Gene3D" id="3.40.1280.10">
    <property type="match status" value="1"/>
</dbReference>
<comment type="caution">
    <text evidence="6">Lacks conserved residue(s) required for the propagation of feature annotation.</text>
</comment>
<dbReference type="Pfam" id="PF00588">
    <property type="entry name" value="SpoU_methylase"/>
    <property type="match status" value="1"/>
</dbReference>